<gene>
    <name evidence="1" type="ORF">STIAU_3732</name>
</gene>
<dbReference type="SUPFAM" id="SSF89372">
    <property type="entry name" value="Fucose-specific lectin"/>
    <property type="match status" value="1"/>
</dbReference>
<dbReference type="PATRIC" id="fig|378806.16.peg.8848"/>
<comment type="caution">
    <text evidence="1">The sequence shown here is derived from an EMBL/GenBank/DDBJ whole genome shotgun (WGS) entry which is preliminary data.</text>
</comment>
<accession>Q09CA6</accession>
<dbReference type="EMBL" id="AAMD01000006">
    <property type="protein sequence ID" value="EAU69409.1"/>
    <property type="molecule type" value="Genomic_DNA"/>
</dbReference>
<protein>
    <submittedName>
        <fullName evidence="1">Uncharacterized protein</fullName>
    </submittedName>
</protein>
<evidence type="ECO:0000313" key="2">
    <source>
        <dbReference type="Proteomes" id="UP000032702"/>
    </source>
</evidence>
<organism evidence="1 2">
    <name type="scientific">Stigmatella aurantiaca (strain DW4/3-1)</name>
    <dbReference type="NCBI Taxonomy" id="378806"/>
    <lineage>
        <taxon>Bacteria</taxon>
        <taxon>Pseudomonadati</taxon>
        <taxon>Myxococcota</taxon>
        <taxon>Myxococcia</taxon>
        <taxon>Myxococcales</taxon>
        <taxon>Cystobacterineae</taxon>
        <taxon>Archangiaceae</taxon>
        <taxon>Stigmatella</taxon>
    </lineage>
</organism>
<reference evidence="1 2" key="1">
    <citation type="submission" date="2006-04" db="EMBL/GenBank/DDBJ databases">
        <authorList>
            <person name="Nierman W.C."/>
        </authorList>
    </citation>
    <scope>NUCLEOTIDE SEQUENCE [LARGE SCALE GENOMIC DNA]</scope>
    <source>
        <strain evidence="1 2">DW4/3-1</strain>
    </source>
</reference>
<evidence type="ECO:0000313" key="1">
    <source>
        <dbReference type="EMBL" id="EAU69409.1"/>
    </source>
</evidence>
<name>Q09CA6_STIAD</name>
<dbReference type="AlphaFoldDB" id="Q09CA6"/>
<dbReference type="Proteomes" id="UP000032702">
    <property type="component" value="Unassembled WGS sequence"/>
</dbReference>
<proteinExistence type="predicted"/>
<sequence length="599" mass="65883">MTATHSPDRVRSLMFSRSLLRPLLLPWAFLSLLACGSSSLPEDEPQDPPNPTVLSVTWDAGLPEACYNGQAVLSVTITGGTPREVALFRGEVQVAKLTAPYQYTLDCTPFPEGMNSFVVKATTLNSQSFTSPEKSLLIDRTGPFPGGWREMSFFPALGERAEYRFTEPLHPLSLEGVQFRVRTSDGSSVAHQVSLSEDGQGLRVIPAQPLVPPVTLTVEFIRADVMDRSGNLRQGELVDTQPRSFTWWPFARVGELPATGFAQPPPHYAFSSNGHRALAWTESPNGSARSDIVVARWTGQGWERLPVLHAASDVAQPSNRVSMAVAEEGQIFLAWLEEDGTLLVKRFDGTEWQSVGNSPNPDGSSSYWLNLAVDTDGGLVVVWEDEGRLHVARWNGSFWGRLGGPISANPDDPHASKATLAVRPGLVVLAWVEWPMGAFRHAVHVWEHRDGKWSPLGQPLKVGPHFATQVTLALNAAEEPLVVWGENDETQTQGILYFSRFASQGGWATPEIVKDWTNPAWVYPIIRVDQNGAPWVAWQREGVAPATDVVYRRRGPNGWQPEQLVGRGYLVNFELDREGIPWVALTGGESPGLALTRPQ</sequence>